<dbReference type="InterPro" id="IPR040036">
    <property type="entry name" value="CYCLOPS"/>
</dbReference>
<feature type="coiled-coil region" evidence="1">
    <location>
        <begin position="182"/>
        <end position="212"/>
    </location>
</feature>
<dbReference type="GO" id="GO:0043565">
    <property type="term" value="F:sequence-specific DNA binding"/>
    <property type="evidence" value="ECO:0007669"/>
    <property type="project" value="InterPro"/>
</dbReference>
<keyword evidence="1" id="KW-0175">Coiled coil</keyword>
<feature type="transmembrane region" description="Helical" evidence="2">
    <location>
        <begin position="6"/>
        <end position="32"/>
    </location>
</feature>
<organism evidence="3 4">
    <name type="scientific">Ensete ventricosum</name>
    <name type="common">Abyssinian banana</name>
    <name type="synonym">Musa ensete</name>
    <dbReference type="NCBI Taxonomy" id="4639"/>
    <lineage>
        <taxon>Eukaryota</taxon>
        <taxon>Viridiplantae</taxon>
        <taxon>Streptophyta</taxon>
        <taxon>Embryophyta</taxon>
        <taxon>Tracheophyta</taxon>
        <taxon>Spermatophyta</taxon>
        <taxon>Magnoliopsida</taxon>
        <taxon>Liliopsida</taxon>
        <taxon>Zingiberales</taxon>
        <taxon>Musaceae</taxon>
        <taxon>Ensete</taxon>
    </lineage>
</organism>
<reference evidence="3 4" key="1">
    <citation type="journal article" date="2014" name="Agronomy (Basel)">
        <title>A Draft Genome Sequence for Ensete ventricosum, the Drought-Tolerant Tree Against Hunger.</title>
        <authorList>
            <person name="Harrison J."/>
            <person name="Moore K.A."/>
            <person name="Paszkiewicz K."/>
            <person name="Jones T."/>
            <person name="Grant M."/>
            <person name="Ambacheew D."/>
            <person name="Muzemil S."/>
            <person name="Studholme D.J."/>
        </authorList>
    </citation>
    <scope>NUCLEOTIDE SEQUENCE [LARGE SCALE GENOMIC DNA]</scope>
</reference>
<protein>
    <submittedName>
        <fullName evidence="3">Uncharacterized protein</fullName>
    </submittedName>
</protein>
<evidence type="ECO:0000313" key="4">
    <source>
        <dbReference type="Proteomes" id="UP000287651"/>
    </source>
</evidence>
<feature type="transmembrane region" description="Helical" evidence="2">
    <location>
        <begin position="157"/>
        <end position="177"/>
    </location>
</feature>
<dbReference type="Proteomes" id="UP000287651">
    <property type="component" value="Unassembled WGS sequence"/>
</dbReference>
<sequence>MVFIILIMPTVSITIIVELLITYGIACLFHSLTDLLEYMIRRAAEKSMQASNLLLAKAWFHSSQPMTRSRSSELRSRNVYPWTIFDLISLQKTEKKFYKATSTMIGSIIYFLSLNHLASILLSQKGNPVLMGSVSSGVSEDKGDSTKKRRVERSRKYLLMFAIAIGSYSLLIRDSYWNSRKDSEQTKQIEELQKENEDLKDEKRRLVEEIERIYPESGSW</sequence>
<evidence type="ECO:0000256" key="2">
    <source>
        <dbReference type="SAM" id="Phobius"/>
    </source>
</evidence>
<keyword evidence="2" id="KW-1133">Transmembrane helix</keyword>
<gene>
    <name evidence="3" type="ORF">B296_00035651</name>
</gene>
<dbReference type="EMBL" id="AMZH03005454">
    <property type="protein sequence ID" value="RRT66356.1"/>
    <property type="molecule type" value="Genomic_DNA"/>
</dbReference>
<keyword evidence="2" id="KW-0472">Membrane</keyword>
<keyword evidence="2" id="KW-0812">Transmembrane</keyword>
<accession>A0A426ZQR7</accession>
<proteinExistence type="predicted"/>
<dbReference type="GO" id="GO:0036377">
    <property type="term" value="P:arbuscular mycorrhizal association"/>
    <property type="evidence" value="ECO:0007669"/>
    <property type="project" value="InterPro"/>
</dbReference>
<name>A0A426ZQR7_ENSVE</name>
<evidence type="ECO:0000256" key="1">
    <source>
        <dbReference type="SAM" id="Coils"/>
    </source>
</evidence>
<dbReference type="PANTHER" id="PTHR36890">
    <property type="entry name" value="PROTEIN CYCLOPS"/>
    <property type="match status" value="1"/>
</dbReference>
<dbReference type="AlphaFoldDB" id="A0A426ZQR7"/>
<dbReference type="PANTHER" id="PTHR36890:SF1">
    <property type="entry name" value="PROTEIN CYCLOPS"/>
    <property type="match status" value="1"/>
</dbReference>
<evidence type="ECO:0000313" key="3">
    <source>
        <dbReference type="EMBL" id="RRT66356.1"/>
    </source>
</evidence>
<comment type="caution">
    <text evidence="3">The sequence shown here is derived from an EMBL/GenBank/DDBJ whole genome shotgun (WGS) entry which is preliminary data.</text>
</comment>
<dbReference type="GO" id="GO:0005634">
    <property type="term" value="C:nucleus"/>
    <property type="evidence" value="ECO:0007669"/>
    <property type="project" value="InterPro"/>
</dbReference>